<proteinExistence type="predicted"/>
<dbReference type="Proteomes" id="UP000471293">
    <property type="component" value="Unassembled WGS sequence"/>
</dbReference>
<evidence type="ECO:0000313" key="3">
    <source>
        <dbReference type="Proteomes" id="UP000471293"/>
    </source>
</evidence>
<organism evidence="2 3">
    <name type="scientific">Streptomyces halstedii</name>
    <dbReference type="NCBI Taxonomy" id="1944"/>
    <lineage>
        <taxon>Bacteria</taxon>
        <taxon>Bacillati</taxon>
        <taxon>Actinomycetota</taxon>
        <taxon>Actinomycetes</taxon>
        <taxon>Kitasatosporales</taxon>
        <taxon>Streptomycetaceae</taxon>
        <taxon>Streptomyces</taxon>
    </lineage>
</organism>
<evidence type="ECO:0000313" key="2">
    <source>
        <dbReference type="EMBL" id="NEA14258.1"/>
    </source>
</evidence>
<feature type="compositionally biased region" description="Low complexity" evidence="1">
    <location>
        <begin position="69"/>
        <end position="87"/>
    </location>
</feature>
<feature type="compositionally biased region" description="Basic and acidic residues" evidence="1">
    <location>
        <begin position="32"/>
        <end position="66"/>
    </location>
</feature>
<name>A0A6N9TSB8_STRHA</name>
<feature type="compositionally biased region" description="Basic and acidic residues" evidence="1">
    <location>
        <begin position="1"/>
        <end position="12"/>
    </location>
</feature>
<feature type="compositionally biased region" description="Low complexity" evidence="1">
    <location>
        <begin position="148"/>
        <end position="159"/>
    </location>
</feature>
<feature type="non-terminal residue" evidence="2">
    <location>
        <position position="1"/>
    </location>
</feature>
<accession>A0A6N9TSB8</accession>
<comment type="caution">
    <text evidence="2">The sequence shown here is derived from an EMBL/GenBank/DDBJ whole genome shotgun (WGS) entry which is preliminary data.</text>
</comment>
<protein>
    <submittedName>
        <fullName evidence="2">Histidine kinase</fullName>
    </submittedName>
</protein>
<dbReference type="EMBL" id="JAAGLQ010000027">
    <property type="protein sequence ID" value="NEA14258.1"/>
    <property type="molecule type" value="Genomic_DNA"/>
</dbReference>
<keyword evidence="2" id="KW-0418">Kinase</keyword>
<dbReference type="GO" id="GO:0016301">
    <property type="term" value="F:kinase activity"/>
    <property type="evidence" value="ECO:0007669"/>
    <property type="project" value="UniProtKB-KW"/>
</dbReference>
<gene>
    <name evidence="2" type="ORF">G3I29_01610</name>
</gene>
<sequence>DPSEGRTADVRPMRPAGSVPLPRRKPPTLVTDRGRRVPETGRAHPAPSEDRAADRKAADRKADRPDSPAPGTAPDGAPDPAPDTIGGLPRRIRQASIAPQLREAAERTPGHDPADRADEFGRDADDVRNRMASIQRGWQRGRRQNAEDTAGPGETAPGTTPGGDGR</sequence>
<dbReference type="AlphaFoldDB" id="A0A6N9TSB8"/>
<feature type="region of interest" description="Disordered" evidence="1">
    <location>
        <begin position="1"/>
        <end position="166"/>
    </location>
</feature>
<keyword evidence="2" id="KW-0808">Transferase</keyword>
<feature type="compositionally biased region" description="Basic and acidic residues" evidence="1">
    <location>
        <begin position="103"/>
        <end position="129"/>
    </location>
</feature>
<evidence type="ECO:0000256" key="1">
    <source>
        <dbReference type="SAM" id="MobiDB-lite"/>
    </source>
</evidence>
<reference evidence="2 3" key="1">
    <citation type="submission" date="2020-01" db="EMBL/GenBank/DDBJ databases">
        <title>Insect and environment-associated Actinomycetes.</title>
        <authorList>
            <person name="Currrie C."/>
            <person name="Chevrette M."/>
            <person name="Carlson C."/>
            <person name="Stubbendieck R."/>
            <person name="Wendt-Pienkowski E."/>
        </authorList>
    </citation>
    <scope>NUCLEOTIDE SEQUENCE [LARGE SCALE GENOMIC DNA]</scope>
    <source>
        <strain evidence="2 3">SID11342</strain>
    </source>
</reference>